<proteinExistence type="inferred from homology"/>
<keyword evidence="4" id="KW-1185">Reference proteome</keyword>
<reference evidence="3" key="2">
    <citation type="submission" date="2023-05" db="EMBL/GenBank/DDBJ databases">
        <authorList>
            <consortium name="Lawrence Berkeley National Laboratory"/>
            <person name="Steindorff A."/>
            <person name="Hensen N."/>
            <person name="Bonometti L."/>
            <person name="Westerberg I."/>
            <person name="Brannstrom I.O."/>
            <person name="Guillou S."/>
            <person name="Cros-Aarteil S."/>
            <person name="Calhoun S."/>
            <person name="Haridas S."/>
            <person name="Kuo A."/>
            <person name="Mondo S."/>
            <person name="Pangilinan J."/>
            <person name="Riley R."/>
            <person name="Labutti K."/>
            <person name="Andreopoulos B."/>
            <person name="Lipzen A."/>
            <person name="Chen C."/>
            <person name="Yanf M."/>
            <person name="Daum C."/>
            <person name="Ng V."/>
            <person name="Clum A."/>
            <person name="Ohm R."/>
            <person name="Martin F."/>
            <person name="Silar P."/>
            <person name="Natvig D."/>
            <person name="Lalanne C."/>
            <person name="Gautier V."/>
            <person name="Ament-Velasquez S.L."/>
            <person name="Kruys A."/>
            <person name="Hutchinson M.I."/>
            <person name="Powell A.J."/>
            <person name="Barry K."/>
            <person name="Miller A.N."/>
            <person name="Grigoriev I.V."/>
            <person name="Debuchy R."/>
            <person name="Gladieux P."/>
            <person name="Thoren M.H."/>
            <person name="Johannesson H."/>
        </authorList>
    </citation>
    <scope>NUCLEOTIDE SEQUENCE</scope>
    <source>
        <strain evidence="3">PSN293</strain>
    </source>
</reference>
<name>A0AAN7B818_9PEZI</name>
<comment type="caution">
    <text evidence="3">The sequence shown here is derived from an EMBL/GenBank/DDBJ whole genome shotgun (WGS) entry which is preliminary data.</text>
</comment>
<keyword evidence="2" id="KW-0560">Oxidoreductase</keyword>
<dbReference type="SUPFAM" id="SSF51735">
    <property type="entry name" value="NAD(P)-binding Rossmann-fold domains"/>
    <property type="match status" value="1"/>
</dbReference>
<dbReference type="PANTHER" id="PTHR43669:SF3">
    <property type="entry name" value="ALCOHOL DEHYDROGENASE, PUTATIVE (AFU_ORTHOLOGUE AFUA_3G03445)-RELATED"/>
    <property type="match status" value="1"/>
</dbReference>
<evidence type="ECO:0000313" key="3">
    <source>
        <dbReference type="EMBL" id="KAK4211495.1"/>
    </source>
</evidence>
<reference evidence="3" key="1">
    <citation type="journal article" date="2023" name="Mol. Phylogenet. Evol.">
        <title>Genome-scale phylogeny and comparative genomics of the fungal order Sordariales.</title>
        <authorList>
            <person name="Hensen N."/>
            <person name="Bonometti L."/>
            <person name="Westerberg I."/>
            <person name="Brannstrom I.O."/>
            <person name="Guillou S."/>
            <person name="Cros-Aarteil S."/>
            <person name="Calhoun S."/>
            <person name="Haridas S."/>
            <person name="Kuo A."/>
            <person name="Mondo S."/>
            <person name="Pangilinan J."/>
            <person name="Riley R."/>
            <person name="LaButti K."/>
            <person name="Andreopoulos B."/>
            <person name="Lipzen A."/>
            <person name="Chen C."/>
            <person name="Yan M."/>
            <person name="Daum C."/>
            <person name="Ng V."/>
            <person name="Clum A."/>
            <person name="Steindorff A."/>
            <person name="Ohm R.A."/>
            <person name="Martin F."/>
            <person name="Silar P."/>
            <person name="Natvig D.O."/>
            <person name="Lalanne C."/>
            <person name="Gautier V."/>
            <person name="Ament-Velasquez S.L."/>
            <person name="Kruys A."/>
            <person name="Hutchinson M.I."/>
            <person name="Powell A.J."/>
            <person name="Barry K."/>
            <person name="Miller A.N."/>
            <person name="Grigoriev I.V."/>
            <person name="Debuchy R."/>
            <person name="Gladieux P."/>
            <person name="Hiltunen Thoren M."/>
            <person name="Johannesson H."/>
        </authorList>
    </citation>
    <scope>NUCLEOTIDE SEQUENCE</scope>
    <source>
        <strain evidence="3">PSN293</strain>
    </source>
</reference>
<dbReference type="Proteomes" id="UP001301769">
    <property type="component" value="Unassembled WGS sequence"/>
</dbReference>
<dbReference type="PANTHER" id="PTHR43669">
    <property type="entry name" value="5-KETO-D-GLUCONATE 5-REDUCTASE"/>
    <property type="match status" value="1"/>
</dbReference>
<accession>A0AAN7B818</accession>
<dbReference type="EMBL" id="MU858148">
    <property type="protein sequence ID" value="KAK4211495.1"/>
    <property type="molecule type" value="Genomic_DNA"/>
</dbReference>
<gene>
    <name evidence="3" type="ORF">QBC37DRAFT_426900</name>
</gene>
<dbReference type="Gene3D" id="3.40.50.720">
    <property type="entry name" value="NAD(P)-binding Rossmann-like Domain"/>
    <property type="match status" value="1"/>
</dbReference>
<sequence length="251" mass="27553">MFPSMSPSHKTASSMETVLVVGSTGHIGVSAVMAALKSKRKVLAIVRNQASAQKLIKAVGSAEGITLAYADITSDTGVRDVVQRVRAGELPEFQHVYACAGGLYGPPPLPDLSLEELHRYMNVDFETNFFAYRETIRYLHQQDHGNSTWTLCVGSQGDLAMLPAPAMTQGALYSMATAAARDNEFTNVRFNEVYLNLRVEVDEVAAKNGTVPSSTFASVYEQLLSRADIRSSRVRVDNLEDMKTLKWAKKF</sequence>
<organism evidence="3 4">
    <name type="scientific">Rhypophila decipiens</name>
    <dbReference type="NCBI Taxonomy" id="261697"/>
    <lineage>
        <taxon>Eukaryota</taxon>
        <taxon>Fungi</taxon>
        <taxon>Dikarya</taxon>
        <taxon>Ascomycota</taxon>
        <taxon>Pezizomycotina</taxon>
        <taxon>Sordariomycetes</taxon>
        <taxon>Sordariomycetidae</taxon>
        <taxon>Sordariales</taxon>
        <taxon>Naviculisporaceae</taxon>
        <taxon>Rhypophila</taxon>
    </lineage>
</organism>
<dbReference type="InterPro" id="IPR002347">
    <property type="entry name" value="SDR_fam"/>
</dbReference>
<evidence type="ECO:0000313" key="4">
    <source>
        <dbReference type="Proteomes" id="UP001301769"/>
    </source>
</evidence>
<dbReference type="AlphaFoldDB" id="A0AAN7B818"/>
<dbReference type="Pfam" id="PF00106">
    <property type="entry name" value="adh_short"/>
    <property type="match status" value="1"/>
</dbReference>
<comment type="similarity">
    <text evidence="1">Belongs to the short-chain dehydrogenases/reductases (SDR) family.</text>
</comment>
<protein>
    <submittedName>
        <fullName evidence="3">Uncharacterized protein</fullName>
    </submittedName>
</protein>
<dbReference type="GO" id="GO:0016491">
    <property type="term" value="F:oxidoreductase activity"/>
    <property type="evidence" value="ECO:0007669"/>
    <property type="project" value="UniProtKB-KW"/>
</dbReference>
<dbReference type="InterPro" id="IPR036291">
    <property type="entry name" value="NAD(P)-bd_dom_sf"/>
</dbReference>
<evidence type="ECO:0000256" key="1">
    <source>
        <dbReference type="ARBA" id="ARBA00006484"/>
    </source>
</evidence>
<evidence type="ECO:0000256" key="2">
    <source>
        <dbReference type="ARBA" id="ARBA00023002"/>
    </source>
</evidence>